<reference evidence="1 2" key="1">
    <citation type="journal article" date="2021" name="Hortic Res">
        <title>High-quality reference genome and annotation aids understanding of berry development for evergreen blueberry (Vaccinium darrowii).</title>
        <authorList>
            <person name="Yu J."/>
            <person name="Hulse-Kemp A.M."/>
            <person name="Babiker E."/>
            <person name="Staton M."/>
        </authorList>
    </citation>
    <scope>NUCLEOTIDE SEQUENCE [LARGE SCALE GENOMIC DNA]</scope>
    <source>
        <strain evidence="2">cv. NJ 8807/NJ 8810</strain>
        <tissue evidence="1">Young leaf</tissue>
    </source>
</reference>
<organism evidence="1 2">
    <name type="scientific">Vaccinium darrowii</name>
    <dbReference type="NCBI Taxonomy" id="229202"/>
    <lineage>
        <taxon>Eukaryota</taxon>
        <taxon>Viridiplantae</taxon>
        <taxon>Streptophyta</taxon>
        <taxon>Embryophyta</taxon>
        <taxon>Tracheophyta</taxon>
        <taxon>Spermatophyta</taxon>
        <taxon>Magnoliopsida</taxon>
        <taxon>eudicotyledons</taxon>
        <taxon>Gunneridae</taxon>
        <taxon>Pentapetalae</taxon>
        <taxon>asterids</taxon>
        <taxon>Ericales</taxon>
        <taxon>Ericaceae</taxon>
        <taxon>Vaccinioideae</taxon>
        <taxon>Vaccinieae</taxon>
        <taxon>Vaccinium</taxon>
    </lineage>
</organism>
<protein>
    <submittedName>
        <fullName evidence="1">Uncharacterized protein</fullName>
    </submittedName>
</protein>
<name>A0ACB7Y0B9_9ERIC</name>
<accession>A0ACB7Y0B9</accession>
<evidence type="ECO:0000313" key="1">
    <source>
        <dbReference type="EMBL" id="KAH7846677.1"/>
    </source>
</evidence>
<gene>
    <name evidence="1" type="ORF">Vadar_016897</name>
</gene>
<keyword evidence="2" id="KW-1185">Reference proteome</keyword>
<dbReference type="EMBL" id="CM037155">
    <property type="protein sequence ID" value="KAH7846677.1"/>
    <property type="molecule type" value="Genomic_DNA"/>
</dbReference>
<sequence>MALGSITDRSVNLVVGNDLDTVVLPNSDTGVGGAEIYGGSRSRQSSRVDVELCRVDDNYGGSREIRDSWWPGGRGRREEEREKREERRSEIHGDWGVGRIILLE</sequence>
<dbReference type="Proteomes" id="UP000828048">
    <property type="component" value="Chromosome 5"/>
</dbReference>
<evidence type="ECO:0000313" key="2">
    <source>
        <dbReference type="Proteomes" id="UP000828048"/>
    </source>
</evidence>
<proteinExistence type="predicted"/>
<comment type="caution">
    <text evidence="1">The sequence shown here is derived from an EMBL/GenBank/DDBJ whole genome shotgun (WGS) entry which is preliminary data.</text>
</comment>